<dbReference type="NCBIfam" id="NF006621">
    <property type="entry name" value="PRK09189.1"/>
    <property type="match status" value="1"/>
</dbReference>
<evidence type="ECO:0000256" key="6">
    <source>
        <dbReference type="ARBA" id="ARBA00037589"/>
    </source>
</evidence>
<comment type="pathway">
    <text evidence="1 9">Porphyrin-containing compound metabolism; protoporphyrin-IX biosynthesis; coproporphyrinogen-III from 5-aminolevulinate: step 3/4.</text>
</comment>
<evidence type="ECO:0000256" key="3">
    <source>
        <dbReference type="ARBA" id="ARBA00013109"/>
    </source>
</evidence>
<dbReference type="InterPro" id="IPR039793">
    <property type="entry name" value="UROS/Hem4"/>
</dbReference>
<gene>
    <name evidence="11" type="ORF">ABID44_001944</name>
</gene>
<dbReference type="SUPFAM" id="SSF69618">
    <property type="entry name" value="HemD-like"/>
    <property type="match status" value="1"/>
</dbReference>
<keyword evidence="12" id="KW-1185">Reference proteome</keyword>
<keyword evidence="4 9" id="KW-0456">Lyase</keyword>
<dbReference type="RefSeq" id="WP_354151487.1">
    <property type="nucleotide sequence ID" value="NZ_JBEPMN010000005.1"/>
</dbReference>
<comment type="similarity">
    <text evidence="2 9">Belongs to the uroporphyrinogen-III synthase family.</text>
</comment>
<dbReference type="EMBL" id="JBEPMN010000005">
    <property type="protein sequence ID" value="MET3661618.1"/>
    <property type="molecule type" value="Genomic_DNA"/>
</dbReference>
<dbReference type="Gene3D" id="3.40.50.10090">
    <property type="match status" value="2"/>
</dbReference>
<sequence length="248" mass="26094">MLVTRPEPDAARTAVRLAGLGFEPVVLPLSRTVALKTDIPSAPADAVAVTSANALRYASRDLIGKLSPLTCYAVGTRTAEAARQAGFAHVEQGPGDAAALAERIAATFSGRLAYLCGRVRFAGFEERLAASGVRVDALEVYDTVTIGHDENSIRNMLGARPVEAVLLYSAVAAQAMQGLLQRESLRPLFGNMQFFALSKRVAAALGSESAAMVNVAEQPAEPELLKLLARRMGHAAGGASSHRPFSLP</sequence>
<dbReference type="Pfam" id="PF02602">
    <property type="entry name" value="HEM4"/>
    <property type="match status" value="1"/>
</dbReference>
<dbReference type="PANTHER" id="PTHR38042:SF1">
    <property type="entry name" value="UROPORPHYRINOGEN-III SYNTHASE, CHLOROPLASTIC"/>
    <property type="match status" value="1"/>
</dbReference>
<evidence type="ECO:0000259" key="10">
    <source>
        <dbReference type="Pfam" id="PF02602"/>
    </source>
</evidence>
<evidence type="ECO:0000313" key="11">
    <source>
        <dbReference type="EMBL" id="MET3661618.1"/>
    </source>
</evidence>
<dbReference type="Proteomes" id="UP001549143">
    <property type="component" value="Unassembled WGS sequence"/>
</dbReference>
<accession>A0ABV2KKK1</accession>
<dbReference type="InterPro" id="IPR036108">
    <property type="entry name" value="4pyrrol_syn_uPrphyn_synt_sf"/>
</dbReference>
<evidence type="ECO:0000256" key="7">
    <source>
        <dbReference type="ARBA" id="ARBA00040167"/>
    </source>
</evidence>
<proteinExistence type="inferred from homology"/>
<evidence type="ECO:0000256" key="8">
    <source>
        <dbReference type="ARBA" id="ARBA00048617"/>
    </source>
</evidence>
<organism evidence="11 12">
    <name type="scientific">Aquamicrobium ahrensii</name>
    <dbReference type="NCBI Taxonomy" id="469551"/>
    <lineage>
        <taxon>Bacteria</taxon>
        <taxon>Pseudomonadati</taxon>
        <taxon>Pseudomonadota</taxon>
        <taxon>Alphaproteobacteria</taxon>
        <taxon>Hyphomicrobiales</taxon>
        <taxon>Phyllobacteriaceae</taxon>
        <taxon>Aquamicrobium</taxon>
    </lineage>
</organism>
<protein>
    <recommendedName>
        <fullName evidence="7 9">Uroporphyrinogen-III synthase</fullName>
        <ecNumber evidence="3 9">4.2.1.75</ecNumber>
    </recommendedName>
</protein>
<dbReference type="GO" id="GO:0004852">
    <property type="term" value="F:uroporphyrinogen-III synthase activity"/>
    <property type="evidence" value="ECO:0007669"/>
    <property type="project" value="UniProtKB-EC"/>
</dbReference>
<evidence type="ECO:0000256" key="1">
    <source>
        <dbReference type="ARBA" id="ARBA00004772"/>
    </source>
</evidence>
<dbReference type="EC" id="4.2.1.75" evidence="3 9"/>
<name>A0ABV2KKK1_9HYPH</name>
<dbReference type="CDD" id="cd06578">
    <property type="entry name" value="HemD"/>
    <property type="match status" value="1"/>
</dbReference>
<evidence type="ECO:0000256" key="4">
    <source>
        <dbReference type="ARBA" id="ARBA00023239"/>
    </source>
</evidence>
<evidence type="ECO:0000256" key="2">
    <source>
        <dbReference type="ARBA" id="ARBA00008133"/>
    </source>
</evidence>
<keyword evidence="5 9" id="KW-0627">Porphyrin biosynthesis</keyword>
<comment type="function">
    <text evidence="6 9">Catalyzes cyclization of the linear tetrapyrrole, hydroxymethylbilane, to the macrocyclic uroporphyrinogen III.</text>
</comment>
<comment type="catalytic activity">
    <reaction evidence="8 9">
        <text>hydroxymethylbilane = uroporphyrinogen III + H2O</text>
        <dbReference type="Rhea" id="RHEA:18965"/>
        <dbReference type="ChEBI" id="CHEBI:15377"/>
        <dbReference type="ChEBI" id="CHEBI:57308"/>
        <dbReference type="ChEBI" id="CHEBI:57845"/>
        <dbReference type="EC" id="4.2.1.75"/>
    </reaction>
</comment>
<evidence type="ECO:0000256" key="5">
    <source>
        <dbReference type="ARBA" id="ARBA00023244"/>
    </source>
</evidence>
<dbReference type="PANTHER" id="PTHR38042">
    <property type="entry name" value="UROPORPHYRINOGEN-III SYNTHASE, CHLOROPLASTIC"/>
    <property type="match status" value="1"/>
</dbReference>
<feature type="domain" description="Tetrapyrrole biosynthesis uroporphyrinogen III synthase" evidence="10">
    <location>
        <begin position="13"/>
        <end position="225"/>
    </location>
</feature>
<dbReference type="InterPro" id="IPR003754">
    <property type="entry name" value="4pyrrol_synth_uPrphyn_synth"/>
</dbReference>
<evidence type="ECO:0000313" key="12">
    <source>
        <dbReference type="Proteomes" id="UP001549143"/>
    </source>
</evidence>
<reference evidence="11 12" key="1">
    <citation type="submission" date="2024-06" db="EMBL/GenBank/DDBJ databases">
        <title>Genomic Encyclopedia of Type Strains, Phase IV (KMG-IV): sequencing the most valuable type-strain genomes for metagenomic binning, comparative biology and taxonomic classification.</title>
        <authorList>
            <person name="Goeker M."/>
        </authorList>
    </citation>
    <scope>NUCLEOTIDE SEQUENCE [LARGE SCALE GENOMIC DNA]</scope>
    <source>
        <strain evidence="11 12">DSM 19730</strain>
    </source>
</reference>
<evidence type="ECO:0000256" key="9">
    <source>
        <dbReference type="RuleBase" id="RU366031"/>
    </source>
</evidence>
<comment type="caution">
    <text evidence="11">The sequence shown here is derived from an EMBL/GenBank/DDBJ whole genome shotgun (WGS) entry which is preliminary data.</text>
</comment>